<accession>A0A6G1EV62</accession>
<dbReference type="AlphaFoldDB" id="A0A6G1EV62"/>
<keyword evidence="2" id="KW-1185">Reference proteome</keyword>
<gene>
    <name evidence="1" type="ORF">E2562_004127</name>
</gene>
<dbReference type="EMBL" id="SPHZ02000002">
    <property type="protein sequence ID" value="KAF0928489.1"/>
    <property type="molecule type" value="Genomic_DNA"/>
</dbReference>
<organism evidence="1 2">
    <name type="scientific">Oryza meyeriana var. granulata</name>
    <dbReference type="NCBI Taxonomy" id="110450"/>
    <lineage>
        <taxon>Eukaryota</taxon>
        <taxon>Viridiplantae</taxon>
        <taxon>Streptophyta</taxon>
        <taxon>Embryophyta</taxon>
        <taxon>Tracheophyta</taxon>
        <taxon>Spermatophyta</taxon>
        <taxon>Magnoliopsida</taxon>
        <taxon>Liliopsida</taxon>
        <taxon>Poales</taxon>
        <taxon>Poaceae</taxon>
        <taxon>BOP clade</taxon>
        <taxon>Oryzoideae</taxon>
        <taxon>Oryzeae</taxon>
        <taxon>Oryzinae</taxon>
        <taxon>Oryza</taxon>
        <taxon>Oryza meyeriana</taxon>
    </lineage>
</organism>
<sequence length="66" mass="7251">MEMVATAASGREEDDGLQVSMAYLLVGLIERFSCKSEVLYKKEGGLEKQKPLNASEGVLSYHKMPS</sequence>
<name>A0A6G1EV62_9ORYZ</name>
<evidence type="ECO:0000313" key="1">
    <source>
        <dbReference type="EMBL" id="KAF0928489.1"/>
    </source>
</evidence>
<dbReference type="Proteomes" id="UP000479710">
    <property type="component" value="Unassembled WGS sequence"/>
</dbReference>
<proteinExistence type="predicted"/>
<evidence type="ECO:0000313" key="2">
    <source>
        <dbReference type="Proteomes" id="UP000479710"/>
    </source>
</evidence>
<reference evidence="1 2" key="1">
    <citation type="submission" date="2019-11" db="EMBL/GenBank/DDBJ databases">
        <title>Whole genome sequence of Oryza granulata.</title>
        <authorList>
            <person name="Li W."/>
        </authorList>
    </citation>
    <scope>NUCLEOTIDE SEQUENCE [LARGE SCALE GENOMIC DNA]</scope>
    <source>
        <strain evidence="2">cv. Menghai</strain>
        <tissue evidence="1">Leaf</tissue>
    </source>
</reference>
<protein>
    <submittedName>
        <fullName evidence="1">Uncharacterized protein</fullName>
    </submittedName>
</protein>
<comment type="caution">
    <text evidence="1">The sequence shown here is derived from an EMBL/GenBank/DDBJ whole genome shotgun (WGS) entry which is preliminary data.</text>
</comment>